<evidence type="ECO:0000256" key="11">
    <source>
        <dbReference type="ARBA" id="ARBA00049401"/>
    </source>
</evidence>
<sequence>MFETAITSKLNIHYPIFQAPMAGGPTTPELVAAVSNAGGLGNLGAGYLTPEQLRHAIRKIRALTDRPFGVNLFVLEQPEESEETIAKMAEYLNSCRKELGIPQNPPLPQYSESFEKQVQVLLEERVPVFSFTFGIPSPGVIQSMKQRGTFVMGTATTVDEAIQLELSGVDAIVAQGSEAGGHRGTFLKNGSDALIGLMALVPQICDHVSIPVIASGGIMDGRGLVASLALGAAAVQMGTAFLACTESGAHPTYKQKILSANEDATVITCAYSGKAARGIRTEFIRGMHMYPGKIPSYPIQHVMTRDIRQAAAMANNPEYMSLWAGQGLRLAKARPAAAIIKQTMDQANMLVNKSFHSKNDDQSIRDSQPLHE</sequence>
<keyword evidence="6" id="KW-0285">Flavoprotein</keyword>
<evidence type="ECO:0000256" key="1">
    <source>
        <dbReference type="ARBA" id="ARBA00001917"/>
    </source>
</evidence>
<dbReference type="InterPro" id="IPR013785">
    <property type="entry name" value="Aldolase_TIM"/>
</dbReference>
<evidence type="ECO:0000256" key="8">
    <source>
        <dbReference type="ARBA" id="ARBA00023002"/>
    </source>
</evidence>
<evidence type="ECO:0000256" key="9">
    <source>
        <dbReference type="ARBA" id="ARBA00023033"/>
    </source>
</evidence>
<keyword evidence="13" id="KW-1185">Reference proteome</keyword>
<evidence type="ECO:0000313" key="13">
    <source>
        <dbReference type="Proteomes" id="UP000706926"/>
    </source>
</evidence>
<reference evidence="12 13" key="1">
    <citation type="submission" date="2021-03" db="EMBL/GenBank/DDBJ databases">
        <title>Genomic Encyclopedia of Type Strains, Phase IV (KMG-IV): sequencing the most valuable type-strain genomes for metagenomic binning, comparative biology and taxonomic classification.</title>
        <authorList>
            <person name="Goeker M."/>
        </authorList>
    </citation>
    <scope>NUCLEOTIDE SEQUENCE [LARGE SCALE GENOMIC DNA]</scope>
    <source>
        <strain evidence="12 13">DSM 15596</strain>
    </source>
</reference>
<comment type="catalytic activity">
    <reaction evidence="11">
        <text>3 propionate 3-nitronate + 3 O2 + H2O = 3 3-oxopropanoate + 2 nitrate + nitrite + H2O2 + 3 H(+)</text>
        <dbReference type="Rhea" id="RHEA:57332"/>
        <dbReference type="ChEBI" id="CHEBI:15377"/>
        <dbReference type="ChEBI" id="CHEBI:15378"/>
        <dbReference type="ChEBI" id="CHEBI:15379"/>
        <dbReference type="ChEBI" id="CHEBI:16240"/>
        <dbReference type="ChEBI" id="CHEBI:16301"/>
        <dbReference type="ChEBI" id="CHEBI:17632"/>
        <dbReference type="ChEBI" id="CHEBI:33190"/>
        <dbReference type="ChEBI" id="CHEBI:136067"/>
    </reaction>
</comment>
<evidence type="ECO:0000256" key="3">
    <source>
        <dbReference type="ARBA" id="ARBA00009881"/>
    </source>
</evidence>
<dbReference type="GeneID" id="95402802"/>
<comment type="similarity">
    <text evidence="3">Belongs to the nitronate monooxygenase family. NMO class I subfamily.</text>
</comment>
<evidence type="ECO:0000256" key="7">
    <source>
        <dbReference type="ARBA" id="ARBA00022643"/>
    </source>
</evidence>
<comment type="cofactor">
    <cofactor evidence="1">
        <name>FMN</name>
        <dbReference type="ChEBI" id="CHEBI:58210"/>
    </cofactor>
</comment>
<dbReference type="InterPro" id="IPR004136">
    <property type="entry name" value="NMO"/>
</dbReference>
<evidence type="ECO:0000256" key="2">
    <source>
        <dbReference type="ARBA" id="ARBA00003535"/>
    </source>
</evidence>
<organism evidence="12 13">
    <name type="scientific">Paenibacillus lactis</name>
    <dbReference type="NCBI Taxonomy" id="228574"/>
    <lineage>
        <taxon>Bacteria</taxon>
        <taxon>Bacillati</taxon>
        <taxon>Bacillota</taxon>
        <taxon>Bacilli</taxon>
        <taxon>Bacillales</taxon>
        <taxon>Paenibacillaceae</taxon>
        <taxon>Paenibacillus</taxon>
    </lineage>
</organism>
<comment type="caution">
    <text evidence="12">The sequence shown here is derived from an EMBL/GenBank/DDBJ whole genome shotgun (WGS) entry which is preliminary data.</text>
</comment>
<dbReference type="PANTHER" id="PTHR42747">
    <property type="entry name" value="NITRONATE MONOOXYGENASE-RELATED"/>
    <property type="match status" value="1"/>
</dbReference>
<protein>
    <recommendedName>
        <fullName evidence="4">Probable nitronate monooxygenase</fullName>
    </recommendedName>
    <alternativeName>
        <fullName evidence="10">Propionate 3-nitronate monooxygenase</fullName>
    </alternativeName>
</protein>
<keyword evidence="5" id="KW-0216">Detoxification</keyword>
<dbReference type="CDD" id="cd04730">
    <property type="entry name" value="NPD_like"/>
    <property type="match status" value="1"/>
</dbReference>
<keyword evidence="9 12" id="KW-0503">Monooxygenase</keyword>
<evidence type="ECO:0000313" key="12">
    <source>
        <dbReference type="EMBL" id="MBP1891685.1"/>
    </source>
</evidence>
<proteinExistence type="inferred from homology"/>
<comment type="function">
    <text evidence="2">Nitronate monooxygenase that uses molecular oxygen to catalyze the oxidative denitrification of alkyl nitronates. Acts on propionate 3-nitronate (P3N), the presumed physiological substrate. Probably functions in the detoxification of P3N, a metabolic poison produced by plants and fungi as a defense mechanism.</text>
</comment>
<dbReference type="Proteomes" id="UP000706926">
    <property type="component" value="Unassembled WGS sequence"/>
</dbReference>
<dbReference type="PANTHER" id="PTHR42747:SF3">
    <property type="entry name" value="NITRONATE MONOOXYGENASE-RELATED"/>
    <property type="match status" value="1"/>
</dbReference>
<dbReference type="EMBL" id="JAGGKI010000002">
    <property type="protein sequence ID" value="MBP1891685.1"/>
    <property type="molecule type" value="Genomic_DNA"/>
</dbReference>
<evidence type="ECO:0000256" key="10">
    <source>
        <dbReference type="ARBA" id="ARBA00031155"/>
    </source>
</evidence>
<evidence type="ECO:0000256" key="4">
    <source>
        <dbReference type="ARBA" id="ARBA00013457"/>
    </source>
</evidence>
<name>A0ABS4F5Z5_9BACL</name>
<dbReference type="RefSeq" id="WP_210094199.1">
    <property type="nucleotide sequence ID" value="NZ_CP139098.1"/>
</dbReference>
<evidence type="ECO:0000256" key="5">
    <source>
        <dbReference type="ARBA" id="ARBA00022575"/>
    </source>
</evidence>
<dbReference type="Gene3D" id="3.20.20.70">
    <property type="entry name" value="Aldolase class I"/>
    <property type="match status" value="1"/>
</dbReference>
<gene>
    <name evidence="12" type="ORF">J2Z18_000757</name>
</gene>
<dbReference type="SUPFAM" id="SSF51412">
    <property type="entry name" value="Inosine monophosphate dehydrogenase (IMPDH)"/>
    <property type="match status" value="1"/>
</dbReference>
<dbReference type="Pfam" id="PF03060">
    <property type="entry name" value="NMO"/>
    <property type="match status" value="1"/>
</dbReference>
<keyword evidence="7" id="KW-0288">FMN</keyword>
<keyword evidence="8 12" id="KW-0560">Oxidoreductase</keyword>
<dbReference type="GO" id="GO:0018580">
    <property type="term" value="F:nitronate monooxygenase activity"/>
    <property type="evidence" value="ECO:0007669"/>
    <property type="project" value="UniProtKB-EC"/>
</dbReference>
<accession>A0ABS4F5Z5</accession>
<evidence type="ECO:0000256" key="6">
    <source>
        <dbReference type="ARBA" id="ARBA00022630"/>
    </source>
</evidence>